<evidence type="ECO:0000256" key="1">
    <source>
        <dbReference type="ARBA" id="ARBA00001974"/>
    </source>
</evidence>
<comment type="cofactor">
    <cofactor evidence="1">
        <name>FAD</name>
        <dbReference type="ChEBI" id="CHEBI:57692"/>
    </cofactor>
</comment>
<sequence length="346" mass="37855">MMNKNDIAIIGGGIIGAVIAREVIKQYPQASVSLIERQLCGAGSSFYSAGVHFPRGISERVREMSRHSHDYYQPFVDDGAPFYFLPMELVTGKAHWEETCSNYLPTAGFVLSESMNPLIYLSEDGGQVVLRGKGAHYADVFALIQKWLPVLRSSVAVREGLRVTALHPRPGGYDIALSDDTVQAASQVILAPGPWLAEPAWRERIAGLGIRVKKIVAVHIASKPEPGAPLTIFHDEDAFLVPCHSRGHWLFSYTCQEWDVLPGETGPLQARDLAAARELLRRYAPALAGEIRDGRVFCDAYSPSREPVITRLDEHLIFAGGANGSGYRLAPAIAADVIHLLTQTAF</sequence>
<protein>
    <submittedName>
        <fullName evidence="6">Glycine/D-amino acid oxidase-like deaminating enzyme</fullName>
    </submittedName>
</protein>
<name>A0A370R0W5_9GAMM</name>
<dbReference type="InterPro" id="IPR006076">
    <property type="entry name" value="FAD-dep_OxRdtase"/>
</dbReference>
<evidence type="ECO:0000313" key="7">
    <source>
        <dbReference type="Proteomes" id="UP000254848"/>
    </source>
</evidence>
<evidence type="ECO:0000256" key="3">
    <source>
        <dbReference type="ARBA" id="ARBA00022630"/>
    </source>
</evidence>
<feature type="domain" description="FAD dependent oxidoreductase" evidence="5">
    <location>
        <begin position="6"/>
        <end position="337"/>
    </location>
</feature>
<evidence type="ECO:0000256" key="2">
    <source>
        <dbReference type="ARBA" id="ARBA00009410"/>
    </source>
</evidence>
<keyword evidence="3" id="KW-0285">Flavoprotein</keyword>
<dbReference type="SUPFAM" id="SSF51905">
    <property type="entry name" value="FAD/NAD(P)-binding domain"/>
    <property type="match status" value="1"/>
</dbReference>
<dbReference type="InterPro" id="IPR036188">
    <property type="entry name" value="FAD/NAD-bd_sf"/>
</dbReference>
<evidence type="ECO:0000256" key="4">
    <source>
        <dbReference type="ARBA" id="ARBA00023002"/>
    </source>
</evidence>
<dbReference type="AlphaFoldDB" id="A0A370R0W5"/>
<dbReference type="Gene3D" id="3.30.9.10">
    <property type="entry name" value="D-Amino Acid Oxidase, subunit A, domain 2"/>
    <property type="match status" value="1"/>
</dbReference>
<comment type="similarity">
    <text evidence="2">Belongs to the DadA oxidoreductase family.</text>
</comment>
<keyword evidence="7" id="KW-1185">Reference proteome</keyword>
<proteinExistence type="inferred from homology"/>
<dbReference type="GO" id="GO:0016491">
    <property type="term" value="F:oxidoreductase activity"/>
    <property type="evidence" value="ECO:0007669"/>
    <property type="project" value="UniProtKB-KW"/>
</dbReference>
<accession>A0A370R0W5</accession>
<dbReference type="PANTHER" id="PTHR13847:SF286">
    <property type="entry name" value="D-AMINO ACID DEHYDROGENASE"/>
    <property type="match status" value="1"/>
</dbReference>
<evidence type="ECO:0000313" key="6">
    <source>
        <dbReference type="EMBL" id="RDK95559.1"/>
    </source>
</evidence>
<reference evidence="6 7" key="1">
    <citation type="submission" date="2018-07" db="EMBL/GenBank/DDBJ databases">
        <title>Genomic Encyclopedia of Type Strains, Phase IV (KMG-IV): sequencing the most valuable type-strain genomes for metagenomic binning, comparative biology and taxonomic classification.</title>
        <authorList>
            <person name="Goeker M."/>
        </authorList>
    </citation>
    <scope>NUCLEOTIDE SEQUENCE [LARGE SCALE GENOMIC DNA]</scope>
    <source>
        <strain evidence="6 7">DSM 103736</strain>
    </source>
</reference>
<dbReference type="EMBL" id="QRAP01000002">
    <property type="protein sequence ID" value="RDK95559.1"/>
    <property type="molecule type" value="Genomic_DNA"/>
</dbReference>
<gene>
    <name evidence="6" type="ORF">C8D90_10230</name>
</gene>
<organism evidence="6 7">
    <name type="scientific">Enterobacillus tribolii</name>
    <dbReference type="NCBI Taxonomy" id="1487935"/>
    <lineage>
        <taxon>Bacteria</taxon>
        <taxon>Pseudomonadati</taxon>
        <taxon>Pseudomonadota</taxon>
        <taxon>Gammaproteobacteria</taxon>
        <taxon>Enterobacterales</taxon>
        <taxon>Hafniaceae</taxon>
        <taxon>Enterobacillus</taxon>
    </lineage>
</organism>
<dbReference type="RefSeq" id="WP_115457310.1">
    <property type="nucleotide sequence ID" value="NZ_SDGT01000006.1"/>
</dbReference>
<comment type="caution">
    <text evidence="6">The sequence shown here is derived from an EMBL/GenBank/DDBJ whole genome shotgun (WGS) entry which is preliminary data.</text>
</comment>
<dbReference type="Pfam" id="PF01266">
    <property type="entry name" value="DAO"/>
    <property type="match status" value="1"/>
</dbReference>
<dbReference type="OrthoDB" id="8995821at2"/>
<keyword evidence="4" id="KW-0560">Oxidoreductase</keyword>
<evidence type="ECO:0000259" key="5">
    <source>
        <dbReference type="Pfam" id="PF01266"/>
    </source>
</evidence>
<dbReference type="Proteomes" id="UP000254848">
    <property type="component" value="Unassembled WGS sequence"/>
</dbReference>
<dbReference type="PANTHER" id="PTHR13847">
    <property type="entry name" value="SARCOSINE DEHYDROGENASE-RELATED"/>
    <property type="match status" value="1"/>
</dbReference>
<dbReference type="Gene3D" id="3.50.50.60">
    <property type="entry name" value="FAD/NAD(P)-binding domain"/>
    <property type="match status" value="1"/>
</dbReference>
<dbReference type="GO" id="GO:0005737">
    <property type="term" value="C:cytoplasm"/>
    <property type="evidence" value="ECO:0007669"/>
    <property type="project" value="TreeGrafter"/>
</dbReference>